<dbReference type="Proteomes" id="UP000023152">
    <property type="component" value="Unassembled WGS sequence"/>
</dbReference>
<evidence type="ECO:0000259" key="1">
    <source>
        <dbReference type="PROSITE" id="PS51329"/>
    </source>
</evidence>
<dbReference type="SUPFAM" id="SSF69340">
    <property type="entry name" value="C-terminal domain of adenylylcyclase associated protein"/>
    <property type="match status" value="1"/>
</dbReference>
<dbReference type="InterPro" id="IPR036223">
    <property type="entry name" value="CAP_C_sf"/>
</dbReference>
<dbReference type="InterPro" id="IPR017901">
    <property type="entry name" value="C-CAP_CF_C-like"/>
</dbReference>
<dbReference type="Pfam" id="PF08603">
    <property type="entry name" value="CAP_C"/>
    <property type="match status" value="1"/>
</dbReference>
<keyword evidence="3" id="KW-1185">Reference proteome</keyword>
<evidence type="ECO:0000313" key="3">
    <source>
        <dbReference type="Proteomes" id="UP000023152"/>
    </source>
</evidence>
<accession>X6N2I6</accession>
<protein>
    <recommendedName>
        <fullName evidence="1">C-CAP/cofactor C-like domain-containing protein</fullName>
    </recommendedName>
</protein>
<dbReference type="InterPro" id="IPR016098">
    <property type="entry name" value="CAP/MinC_C"/>
</dbReference>
<name>X6N2I6_RETFI</name>
<dbReference type="AlphaFoldDB" id="X6N2I6"/>
<proteinExistence type="predicted"/>
<evidence type="ECO:0000313" key="2">
    <source>
        <dbReference type="EMBL" id="ETO20470.1"/>
    </source>
</evidence>
<feature type="domain" description="C-CAP/cofactor C-like" evidence="1">
    <location>
        <begin position="183"/>
        <end position="356"/>
    </location>
</feature>
<dbReference type="Gene3D" id="2.160.20.70">
    <property type="match status" value="1"/>
</dbReference>
<dbReference type="InterPro" id="IPR013912">
    <property type="entry name" value="Adenylate_cyclase-assoc_CAP_C"/>
</dbReference>
<dbReference type="EMBL" id="ASPP01012576">
    <property type="protein sequence ID" value="ETO20470.1"/>
    <property type="molecule type" value="Genomic_DNA"/>
</dbReference>
<organism evidence="2 3">
    <name type="scientific">Reticulomyxa filosa</name>
    <dbReference type="NCBI Taxonomy" id="46433"/>
    <lineage>
        <taxon>Eukaryota</taxon>
        <taxon>Sar</taxon>
        <taxon>Rhizaria</taxon>
        <taxon>Retaria</taxon>
        <taxon>Foraminifera</taxon>
        <taxon>Monothalamids</taxon>
        <taxon>Reticulomyxidae</taxon>
        <taxon>Reticulomyxa</taxon>
    </lineage>
</organism>
<reference evidence="2 3" key="1">
    <citation type="journal article" date="2013" name="Curr. Biol.">
        <title>The Genome of the Foraminiferan Reticulomyxa filosa.</title>
        <authorList>
            <person name="Glockner G."/>
            <person name="Hulsmann N."/>
            <person name="Schleicher M."/>
            <person name="Noegel A.A."/>
            <person name="Eichinger L."/>
            <person name="Gallinger C."/>
            <person name="Pawlowski J."/>
            <person name="Sierra R."/>
            <person name="Euteneuer U."/>
            <person name="Pillet L."/>
            <person name="Moustafa A."/>
            <person name="Platzer M."/>
            <person name="Groth M."/>
            <person name="Szafranski K."/>
            <person name="Schliwa M."/>
        </authorList>
    </citation>
    <scope>NUCLEOTIDE SEQUENCE [LARGE SCALE GENOMIC DNA]</scope>
</reference>
<dbReference type="PROSITE" id="PS51329">
    <property type="entry name" value="C_CAP_COFACTOR_C"/>
    <property type="match status" value="1"/>
</dbReference>
<gene>
    <name evidence="2" type="ORF">RFI_16747</name>
</gene>
<dbReference type="GO" id="GO:0007010">
    <property type="term" value="P:cytoskeleton organization"/>
    <property type="evidence" value="ECO:0007669"/>
    <property type="project" value="InterPro"/>
</dbReference>
<dbReference type="GO" id="GO:0003779">
    <property type="term" value="F:actin binding"/>
    <property type="evidence" value="ECO:0007669"/>
    <property type="project" value="InterPro"/>
</dbReference>
<sequence>MIAKAQKFSCASTLKPKYKTLLTNTKKKETTINKKDPVVPREFVPHNGKWGSQHPRVDDVCEPIANGQPPFFLGRRGWGHFTVNATVKFKDGRLKHLTQSKEGKKRSVKCSHSLHFGSPLACTNIFNSTSYIIRSSQLTGKEEDVRGAYPVKHTFENFIGVIFFKKKKKRDHKKKFITKSSLQKKKESAATMSRMIEKSVSKDLSVDLIHMIASYATLETLKGNDWSNESVELVNCVDCDVRIMAKKVYSLHIKECKGCVVTFMSVDRCIEVQESANCKICCKGIADSYHLESCHDCQLNCTDTHDGVAFLLYSSHSNQINIFDSYAPSTRIDQWPPSNTNASDLSSETDPQSFAVMWRKIRGTANFTAGKITPGGSLMPIIS</sequence>
<comment type="caution">
    <text evidence="2">The sequence shown here is derived from an EMBL/GenBank/DDBJ whole genome shotgun (WGS) entry which is preliminary data.</text>
</comment>